<reference evidence="3 4" key="1">
    <citation type="submission" date="2023-07" db="EMBL/GenBank/DDBJ databases">
        <authorList>
            <person name="Peeters C."/>
        </authorList>
    </citation>
    <scope>NUCLEOTIDE SEQUENCE [LARGE SCALE GENOMIC DNA]</scope>
    <source>
        <strain evidence="3 4">LMG 19083</strain>
    </source>
</reference>
<evidence type="ECO:0000313" key="4">
    <source>
        <dbReference type="Proteomes" id="UP001189813"/>
    </source>
</evidence>
<name>A0ABM9JZF0_9RALS</name>
<evidence type="ECO:0000256" key="1">
    <source>
        <dbReference type="SAM" id="MobiDB-lite"/>
    </source>
</evidence>
<proteinExistence type="predicted"/>
<feature type="domain" description="Transglycosylase SLT" evidence="2">
    <location>
        <begin position="9"/>
        <end position="140"/>
    </location>
</feature>
<dbReference type="InterPro" id="IPR023346">
    <property type="entry name" value="Lysozyme-like_dom_sf"/>
</dbReference>
<dbReference type="InterPro" id="IPR008258">
    <property type="entry name" value="Transglycosylase_SLT_dom_1"/>
</dbReference>
<feature type="compositionally biased region" description="Low complexity" evidence="1">
    <location>
        <begin position="188"/>
        <end position="208"/>
    </location>
</feature>
<feature type="region of interest" description="Disordered" evidence="1">
    <location>
        <begin position="160"/>
        <end position="214"/>
    </location>
</feature>
<dbReference type="EMBL" id="CATZBU010000019">
    <property type="protein sequence ID" value="CAJ0808367.1"/>
    <property type="molecule type" value="Genomic_DNA"/>
</dbReference>
<dbReference type="RefSeq" id="WP_316669158.1">
    <property type="nucleotide sequence ID" value="NZ_CATZBU010000019.1"/>
</dbReference>
<gene>
    <name evidence="3" type="ORF">LMG19083_04695</name>
</gene>
<comment type="caution">
    <text evidence="3">The sequence shown here is derived from an EMBL/GenBank/DDBJ whole genome shotgun (WGS) entry which is preliminary data.</text>
</comment>
<accession>A0ABM9JZF0</accession>
<dbReference type="CDD" id="cd16892">
    <property type="entry name" value="LT_VirB1-like"/>
    <property type="match status" value="1"/>
</dbReference>
<dbReference type="Proteomes" id="UP001189813">
    <property type="component" value="Unassembled WGS sequence"/>
</dbReference>
<evidence type="ECO:0000313" key="3">
    <source>
        <dbReference type="EMBL" id="CAJ0808367.1"/>
    </source>
</evidence>
<protein>
    <recommendedName>
        <fullName evidence="2">Transglycosylase SLT domain-containing protein</fullName>
    </recommendedName>
</protein>
<organism evidence="3 4">
    <name type="scientific">Ralstonia psammae</name>
    <dbReference type="NCBI Taxonomy" id="3058598"/>
    <lineage>
        <taxon>Bacteria</taxon>
        <taxon>Pseudomonadati</taxon>
        <taxon>Pseudomonadota</taxon>
        <taxon>Betaproteobacteria</taxon>
        <taxon>Burkholderiales</taxon>
        <taxon>Burkholderiaceae</taxon>
        <taxon>Ralstonia</taxon>
    </lineage>
</organism>
<dbReference type="Pfam" id="PF01464">
    <property type="entry name" value="SLT"/>
    <property type="match status" value="1"/>
</dbReference>
<dbReference type="Gene3D" id="1.10.530.10">
    <property type="match status" value="1"/>
</dbReference>
<sequence length="214" mass="23115">MWDFIQLAQQCAPTVDRYTMAAVVRVESSFNPWAIGVVKGRLARQPRSLPEAIATAQALEAQGYRYSVGLAQIERSNLVRYGLTLENAFDPCTNLAVGSQILTHCFERAKRREPDTQIALRGAISCYYSGQPNESSAPNYVRKVADAAAQARVTPIPVVPEIAPRSERPPVPARPEVHEGNVTPPGRAANAPAPSTSPATQSPSPNATNDAHVF</sequence>
<evidence type="ECO:0000259" key="2">
    <source>
        <dbReference type="Pfam" id="PF01464"/>
    </source>
</evidence>
<keyword evidence="4" id="KW-1185">Reference proteome</keyword>
<dbReference type="SUPFAM" id="SSF53955">
    <property type="entry name" value="Lysozyme-like"/>
    <property type="match status" value="1"/>
</dbReference>